<dbReference type="Proteomes" id="UP000195089">
    <property type="component" value="Unassembled WGS sequence"/>
</dbReference>
<dbReference type="EMBL" id="NFDL01000038">
    <property type="protein sequence ID" value="OTY46508.1"/>
    <property type="molecule type" value="Genomic_DNA"/>
</dbReference>
<organism evidence="2 3">
    <name type="scientific">Bacillus thuringiensis serovar pingluonsis</name>
    <dbReference type="NCBI Taxonomy" id="180881"/>
    <lineage>
        <taxon>Bacteria</taxon>
        <taxon>Bacillati</taxon>
        <taxon>Bacillota</taxon>
        <taxon>Bacilli</taxon>
        <taxon>Bacillales</taxon>
        <taxon>Bacillaceae</taxon>
        <taxon>Bacillus</taxon>
        <taxon>Bacillus cereus group</taxon>
    </lineage>
</organism>
<evidence type="ECO:0000256" key="1">
    <source>
        <dbReference type="SAM" id="SignalP"/>
    </source>
</evidence>
<feature type="signal peptide" evidence="1">
    <location>
        <begin position="1"/>
        <end position="29"/>
    </location>
</feature>
<evidence type="ECO:0000313" key="2">
    <source>
        <dbReference type="EMBL" id="OTY46508.1"/>
    </source>
</evidence>
<gene>
    <name evidence="2" type="ORF">BK742_10050</name>
</gene>
<proteinExistence type="predicted"/>
<dbReference type="RefSeq" id="WP_000751438.1">
    <property type="nucleotide sequence ID" value="NZ_NFDL01000038.1"/>
</dbReference>
<evidence type="ECO:0000313" key="3">
    <source>
        <dbReference type="Proteomes" id="UP000195089"/>
    </source>
</evidence>
<name>A0A243BKI1_BACTU</name>
<comment type="caution">
    <text evidence="2">The sequence shown here is derived from an EMBL/GenBank/DDBJ whole genome shotgun (WGS) entry which is preliminary data.</text>
</comment>
<reference evidence="2 3" key="1">
    <citation type="submission" date="2016-10" db="EMBL/GenBank/DDBJ databases">
        <title>Comparative genomics of Bacillus thuringiensis reveals a path to pathogens against multiple invertebrate hosts.</title>
        <authorList>
            <person name="Zheng J."/>
            <person name="Gao Q."/>
            <person name="Liu H."/>
            <person name="Peng D."/>
            <person name="Ruan L."/>
            <person name="Sun M."/>
        </authorList>
    </citation>
    <scope>NUCLEOTIDE SEQUENCE [LARGE SCALE GENOMIC DNA]</scope>
    <source>
        <strain evidence="2">BGSC 4BX1</strain>
    </source>
</reference>
<accession>A0A243BKI1</accession>
<feature type="chain" id="PRO_5011217483" evidence="1">
    <location>
        <begin position="30"/>
        <end position="271"/>
    </location>
</feature>
<protein>
    <submittedName>
        <fullName evidence="2">Uncharacterized protein</fullName>
    </submittedName>
</protein>
<dbReference type="AlphaFoldDB" id="A0A243BKI1"/>
<keyword evidence="1" id="KW-0732">Signal</keyword>
<sequence>MKKTKGLFYASLALSIGFTSFIAPTSSLAQTQDAPAIKKTTGESKIKDVKKYDEITDLNVLYERAKINKQDFKDSLKFKSEAKITPIQQGVAISESTSNTLNADDYQTSQLLEEITYADGTKSKTYVVTNLAVIQEAENDSKKGIVALADKYREKWDDTGGLKAYSRLYINETSGWISLSSVQGGWQIADSSYTIPNRRVRLNQSGVGVNGAVMKQQDYYPGGLTFNYTAPSWPKVSTITSGAGQAYVGAGQYVTIKRGGSSWQFSWSNNF</sequence>